<keyword evidence="6" id="KW-1185">Reference proteome</keyword>
<reference evidence="5 6" key="1">
    <citation type="journal article" date="2009" name="Nat. Biotechnol.">
        <title>Genome sequence of the recombinant protein production host Pichia pastoris.</title>
        <authorList>
            <person name="De Schutter K."/>
            <person name="Lin Y.C."/>
            <person name="Tiels P."/>
            <person name="Van Hecke A."/>
            <person name="Glinka S."/>
            <person name="Weber-Lehmann J."/>
            <person name="Rouze P."/>
            <person name="Van de Peer Y."/>
            <person name="Callewaert N."/>
        </authorList>
    </citation>
    <scope>NUCLEOTIDE SEQUENCE [LARGE SCALE GENOMIC DNA]</scope>
    <source>
        <strain evidence="6">GS115 / ATCC 20864</strain>
    </source>
</reference>
<sequence>MRRAANSLLPNKNRLLKSLKLDFRSIREFYITLDEPHRSYHPGDEVKGSIALVLDRDLVNLVVTLSLSGTVKIKNPTRASTLRGISKNITLFDHTISLYGDQQSNTNSGLSNGLSKGEHRFPFIVKLPKRNVFTSISFEKGSIRYGLKCAVGDKSTFSLLSLASNINNSNILVCEKFINIVKPINVARLPALKPKTLVVKSPTRRLHRIKSSASSVVSDQSNNSQGMNAADESNLTPDFSQTVDDLPKKTSSKSIKLSVEYPHLGYLPGESIPVKIKLQHTKYIQNSNGIIVTLIRVCKFDFGPEGAVQTFRKDLSQAILPLVTDPNLHTGEVSTSLKIPADVFPSIIGCPLVSFQYSVECVVNLSTTNSLKVFLGKTKFSPTDTKHLIDDENINDIVSYSHSLNNESIDENEGPDMSDNSLLGTSSIPTPTSDNNEDSPVKVYSVKQSSTNYSSNTNNSNIFNVDKLKRLRDVITLNSEVVIGTYRRVERASRARSQASSMQNSPGDIQEGVAFESTTAIRPNRQYEVTDSRHHYTQPPPLEEYPYSYPEPIEDSPIYSSLADEQYPSVPGQSGLTEKQILQIQENALLPSEPFIEPELNDSESLRVPELPASPEL</sequence>
<comment type="similarity">
    <text evidence="1">Belongs to the arrestin family. PalF/RIM8 subfamily.</text>
</comment>
<dbReference type="GO" id="GO:0005829">
    <property type="term" value="C:cytosol"/>
    <property type="evidence" value="ECO:0007669"/>
    <property type="project" value="TreeGrafter"/>
</dbReference>
<dbReference type="OrthoDB" id="7785529at2759"/>
<feature type="compositionally biased region" description="Polar residues" evidence="3">
    <location>
        <begin position="418"/>
        <end position="434"/>
    </location>
</feature>
<evidence type="ECO:0000256" key="3">
    <source>
        <dbReference type="SAM" id="MobiDB-lite"/>
    </source>
</evidence>
<dbReference type="PANTHER" id="PTHR11188">
    <property type="entry name" value="ARRESTIN DOMAIN CONTAINING PROTEIN"/>
    <property type="match status" value="1"/>
</dbReference>
<protein>
    <recommendedName>
        <fullName evidence="2">pH-response regulator protein palF/RIM8</fullName>
    </recommendedName>
</protein>
<dbReference type="GO" id="GO:0030674">
    <property type="term" value="F:protein-macromolecule adaptor activity"/>
    <property type="evidence" value="ECO:0007669"/>
    <property type="project" value="TreeGrafter"/>
</dbReference>
<accession>C4R735</accession>
<dbReference type="STRING" id="644223.C4R735"/>
<dbReference type="SMR" id="C4R735"/>
<dbReference type="RefSeq" id="XP_002493589.1">
    <property type="nucleotide sequence ID" value="XM_002493544.1"/>
</dbReference>
<dbReference type="Pfam" id="PF02752">
    <property type="entry name" value="Arrestin_C"/>
    <property type="match status" value="1"/>
</dbReference>
<dbReference type="InterPro" id="IPR011022">
    <property type="entry name" value="Arrestin_C-like"/>
</dbReference>
<dbReference type="KEGG" id="ppa:PAS_chr4_0184"/>
<feature type="compositionally biased region" description="Low complexity" evidence="3">
    <location>
        <begin position="211"/>
        <end position="225"/>
    </location>
</feature>
<feature type="region of interest" description="Disordered" evidence="3">
    <location>
        <begin position="406"/>
        <end position="440"/>
    </location>
</feature>
<dbReference type="eggNOG" id="ENOG502QTQN">
    <property type="taxonomic scope" value="Eukaryota"/>
</dbReference>
<dbReference type="GO" id="GO:0031625">
    <property type="term" value="F:ubiquitin protein ligase binding"/>
    <property type="evidence" value="ECO:0007669"/>
    <property type="project" value="TreeGrafter"/>
</dbReference>
<dbReference type="AlphaFoldDB" id="C4R735"/>
<dbReference type="InParanoid" id="C4R735"/>
<evidence type="ECO:0000256" key="2">
    <source>
        <dbReference type="ARBA" id="ARBA00040066"/>
    </source>
</evidence>
<proteinExistence type="inferred from homology"/>
<dbReference type="EMBL" id="FN392322">
    <property type="protein sequence ID" value="CAY71410.1"/>
    <property type="molecule type" value="Genomic_DNA"/>
</dbReference>
<dbReference type="SMART" id="SM01017">
    <property type="entry name" value="Arrestin_C"/>
    <property type="match status" value="1"/>
</dbReference>
<dbReference type="GO" id="GO:0005886">
    <property type="term" value="C:plasma membrane"/>
    <property type="evidence" value="ECO:0007669"/>
    <property type="project" value="TreeGrafter"/>
</dbReference>
<dbReference type="Proteomes" id="UP000000314">
    <property type="component" value="Chromosome 4"/>
</dbReference>
<feature type="region of interest" description="Disordered" evidence="3">
    <location>
        <begin position="592"/>
        <end position="617"/>
    </location>
</feature>
<dbReference type="PANTHER" id="PTHR11188:SF161">
    <property type="entry name" value="PH-RESPONSE REGULATOR PROTEIN PALF_RIM8"/>
    <property type="match status" value="1"/>
</dbReference>
<feature type="region of interest" description="Disordered" evidence="3">
    <location>
        <begin position="210"/>
        <end position="247"/>
    </location>
</feature>
<organism evidence="5 6">
    <name type="scientific">Komagataella phaffii (strain GS115 / ATCC 20864)</name>
    <name type="common">Yeast</name>
    <name type="synonym">Pichia pastoris</name>
    <dbReference type="NCBI Taxonomy" id="644223"/>
    <lineage>
        <taxon>Eukaryota</taxon>
        <taxon>Fungi</taxon>
        <taxon>Dikarya</taxon>
        <taxon>Ascomycota</taxon>
        <taxon>Saccharomycotina</taxon>
        <taxon>Pichiomycetes</taxon>
        <taxon>Pichiales</taxon>
        <taxon>Pichiaceae</taxon>
        <taxon>Komagataella</taxon>
    </lineage>
</organism>
<dbReference type="GeneID" id="8201092"/>
<feature type="domain" description="Arrestin C-terminal-like" evidence="4">
    <location>
        <begin position="251"/>
        <end position="380"/>
    </location>
</feature>
<feature type="region of interest" description="Disordered" evidence="3">
    <location>
        <begin position="517"/>
        <end position="574"/>
    </location>
</feature>
<dbReference type="InterPro" id="IPR011021">
    <property type="entry name" value="Arrestin-like_N"/>
</dbReference>
<evidence type="ECO:0000313" key="6">
    <source>
        <dbReference type="Proteomes" id="UP000000314"/>
    </source>
</evidence>
<evidence type="ECO:0000259" key="4">
    <source>
        <dbReference type="SMART" id="SM01017"/>
    </source>
</evidence>
<dbReference type="FunCoup" id="C4R735">
    <property type="interactions" value="29"/>
</dbReference>
<feature type="compositionally biased region" description="Polar residues" evidence="3">
    <location>
        <begin position="231"/>
        <end position="243"/>
    </location>
</feature>
<gene>
    <name evidence="5" type="ordered locus">PAS_chr4_0184</name>
</gene>
<dbReference type="Pfam" id="PF00339">
    <property type="entry name" value="Arrestin_N"/>
    <property type="match status" value="1"/>
</dbReference>
<dbReference type="InterPro" id="IPR014752">
    <property type="entry name" value="Arrestin-like_C"/>
</dbReference>
<evidence type="ECO:0000313" key="5">
    <source>
        <dbReference type="EMBL" id="CAY71410.1"/>
    </source>
</evidence>
<dbReference type="GO" id="GO:0070086">
    <property type="term" value="P:ubiquitin-dependent endocytosis"/>
    <property type="evidence" value="ECO:0007669"/>
    <property type="project" value="TreeGrafter"/>
</dbReference>
<dbReference type="InterPro" id="IPR050357">
    <property type="entry name" value="Arrestin_domain-protein"/>
</dbReference>
<name>C4R735_KOMPG</name>
<evidence type="ECO:0000256" key="1">
    <source>
        <dbReference type="ARBA" id="ARBA00037950"/>
    </source>
</evidence>
<dbReference type="HOGENOM" id="CLU_006001_1_0_1"/>
<dbReference type="Gene3D" id="2.60.40.640">
    <property type="match status" value="2"/>
</dbReference>